<comment type="caution">
    <text evidence="1">The sequence shown here is derived from an EMBL/GenBank/DDBJ whole genome shotgun (WGS) entry which is preliminary data.</text>
</comment>
<evidence type="ECO:0000313" key="1">
    <source>
        <dbReference type="EMBL" id="PJC23169.1"/>
    </source>
</evidence>
<dbReference type="Proteomes" id="UP000228781">
    <property type="component" value="Unassembled WGS sequence"/>
</dbReference>
<reference evidence="2" key="1">
    <citation type="submission" date="2017-09" db="EMBL/GenBank/DDBJ databases">
        <title>Depth-based differentiation of microbial function through sediment-hosted aquifers and enrichment of novel symbionts in the deep terrestrial subsurface.</title>
        <authorList>
            <person name="Probst A.J."/>
            <person name="Ladd B."/>
            <person name="Jarett J.K."/>
            <person name="Geller-Mcgrath D.E."/>
            <person name="Sieber C.M.K."/>
            <person name="Emerson J.B."/>
            <person name="Anantharaman K."/>
            <person name="Thomas B.C."/>
            <person name="Malmstrom R."/>
            <person name="Stieglmeier M."/>
            <person name="Klingl A."/>
            <person name="Woyke T."/>
            <person name="Ryan C.M."/>
            <person name="Banfield J.F."/>
        </authorList>
    </citation>
    <scope>NUCLEOTIDE SEQUENCE [LARGE SCALE GENOMIC DNA]</scope>
</reference>
<accession>A0A2M8EKB3</accession>
<dbReference type="EMBL" id="PFSK01000007">
    <property type="protein sequence ID" value="PJC23169.1"/>
    <property type="molecule type" value="Genomic_DNA"/>
</dbReference>
<name>A0A2M8EKB3_UNCKA</name>
<dbReference type="Gene3D" id="3.30.70.20">
    <property type="match status" value="1"/>
</dbReference>
<organism evidence="1 2">
    <name type="scientific">candidate division WWE3 bacterium CG_4_9_14_0_2_um_filter_48_10</name>
    <dbReference type="NCBI Taxonomy" id="1975078"/>
    <lineage>
        <taxon>Bacteria</taxon>
        <taxon>Katanobacteria</taxon>
    </lineage>
</organism>
<dbReference type="AlphaFoldDB" id="A0A2M8EKB3"/>
<protein>
    <recommendedName>
        <fullName evidence="3">4Fe-4S ferredoxin-type domain-containing protein</fullName>
    </recommendedName>
</protein>
<dbReference type="SUPFAM" id="SSF54862">
    <property type="entry name" value="4Fe-4S ferredoxins"/>
    <property type="match status" value="1"/>
</dbReference>
<sequence>MAKILKAARMEDCIGCGLCELVASRVTKGKLSYSDSLIQIRKVKPGQPRFKAVIDYGQKTDYKEIRDICPANCFEIAEE</sequence>
<gene>
    <name evidence="1" type="ORF">CO059_00380</name>
</gene>
<evidence type="ECO:0000313" key="2">
    <source>
        <dbReference type="Proteomes" id="UP000228781"/>
    </source>
</evidence>
<evidence type="ECO:0008006" key="3">
    <source>
        <dbReference type="Google" id="ProtNLM"/>
    </source>
</evidence>
<proteinExistence type="predicted"/>